<evidence type="ECO:0008006" key="4">
    <source>
        <dbReference type="Google" id="ProtNLM"/>
    </source>
</evidence>
<accession>A0A9Q4C1U1</accession>
<feature type="transmembrane region" description="Helical" evidence="1">
    <location>
        <begin position="27"/>
        <end position="49"/>
    </location>
</feature>
<keyword evidence="1" id="KW-1133">Transmembrane helix</keyword>
<feature type="transmembrane region" description="Helical" evidence="1">
    <location>
        <begin position="69"/>
        <end position="88"/>
    </location>
</feature>
<protein>
    <recommendedName>
        <fullName evidence="4">DUF1440 domain-containing protein</fullName>
    </recommendedName>
</protein>
<dbReference type="EMBL" id="RKLV01000002">
    <property type="protein sequence ID" value="MCX2818367.1"/>
    <property type="molecule type" value="Genomic_DNA"/>
</dbReference>
<gene>
    <name evidence="2" type="ORF">EGH25_03245</name>
</gene>
<dbReference type="Proteomes" id="UP001149411">
    <property type="component" value="Unassembled WGS sequence"/>
</dbReference>
<keyword evidence="1" id="KW-0472">Membrane</keyword>
<evidence type="ECO:0000313" key="2">
    <source>
        <dbReference type="EMBL" id="MCX2818367.1"/>
    </source>
</evidence>
<name>A0A9Q4C1U1_9EURY</name>
<sequence length="314" mass="32494">MSTAEGIEGTDATEVTVDTTLTKWSSVVLASLAAGVVMGIPMQFVMGIMPTVGVLYGFESLAAGWVAHLFHSVVFGVVFAGVVSLGPLKKYITFPGSVGVGVGYVVALWLFGSVIAMPLWLEAAGMGGPGVPNISPMSLVGHVAYGVLLGGLFPAVHSVARDLRVEPSGGTPTWTSAAAAGFVAGLFMTAILHFVMELMPVIAALYGLEGAAAGLVMHTFHSVVFAVVFAGVFSLPVLRRAAVFPTSVVAATVYGVGVWVFGSVYAMPLWLQSIGFEYAPEAPNIAPMSLLAHVVYGAVLGVVYPVALYALNEK</sequence>
<feature type="transmembrane region" description="Helical" evidence="1">
    <location>
        <begin position="248"/>
        <end position="270"/>
    </location>
</feature>
<organism evidence="2 3">
    <name type="scientific">Halorutilus salinus</name>
    <dbReference type="NCBI Taxonomy" id="2487751"/>
    <lineage>
        <taxon>Archaea</taxon>
        <taxon>Methanobacteriati</taxon>
        <taxon>Methanobacteriota</taxon>
        <taxon>Stenosarchaea group</taxon>
        <taxon>Halobacteria</taxon>
        <taxon>Halorutilales</taxon>
        <taxon>Halorutilaceae</taxon>
        <taxon>Halorutilus</taxon>
    </lineage>
</organism>
<evidence type="ECO:0000256" key="1">
    <source>
        <dbReference type="SAM" id="Phobius"/>
    </source>
</evidence>
<feature type="transmembrane region" description="Helical" evidence="1">
    <location>
        <begin position="215"/>
        <end position="236"/>
    </location>
</feature>
<dbReference type="AlphaFoldDB" id="A0A9Q4C1U1"/>
<feature type="transmembrane region" description="Helical" evidence="1">
    <location>
        <begin position="290"/>
        <end position="311"/>
    </location>
</feature>
<keyword evidence="1" id="KW-0812">Transmembrane</keyword>
<feature type="transmembrane region" description="Helical" evidence="1">
    <location>
        <begin position="140"/>
        <end position="160"/>
    </location>
</feature>
<keyword evidence="3" id="KW-1185">Reference proteome</keyword>
<feature type="transmembrane region" description="Helical" evidence="1">
    <location>
        <begin position="100"/>
        <end position="120"/>
    </location>
</feature>
<comment type="caution">
    <text evidence="2">The sequence shown here is derived from an EMBL/GenBank/DDBJ whole genome shotgun (WGS) entry which is preliminary data.</text>
</comment>
<reference evidence="2" key="1">
    <citation type="submission" date="2022-09" db="EMBL/GenBank/DDBJ databases">
        <title>Haloadaptaus new haloarchaeum isolated from saline soil.</title>
        <authorList>
            <person name="Duran-Viseras A."/>
            <person name="Sanchez-Porro C."/>
            <person name="Ventosa A."/>
        </authorList>
    </citation>
    <scope>NUCLEOTIDE SEQUENCE</scope>
    <source>
        <strain evidence="2">F3-133</strain>
    </source>
</reference>
<proteinExistence type="predicted"/>
<feature type="transmembrane region" description="Helical" evidence="1">
    <location>
        <begin position="172"/>
        <end position="195"/>
    </location>
</feature>
<dbReference type="RefSeq" id="WP_266086164.1">
    <property type="nucleotide sequence ID" value="NZ_RKLV01000002.1"/>
</dbReference>
<evidence type="ECO:0000313" key="3">
    <source>
        <dbReference type="Proteomes" id="UP001149411"/>
    </source>
</evidence>